<accession>A0A1E1KNT7</accession>
<keyword evidence="4" id="KW-1133">Transmembrane helix</keyword>
<evidence type="ECO:0000256" key="6">
    <source>
        <dbReference type="ARBA" id="ARBA00023180"/>
    </source>
</evidence>
<dbReference type="AlphaFoldDB" id="A0A1E1KNT7"/>
<evidence type="ECO:0000256" key="1">
    <source>
        <dbReference type="ARBA" id="ARBA00004167"/>
    </source>
</evidence>
<evidence type="ECO:0000256" key="3">
    <source>
        <dbReference type="ARBA" id="ARBA00022729"/>
    </source>
</evidence>
<feature type="domain" description="WSC" evidence="8">
    <location>
        <begin position="247"/>
        <end position="343"/>
    </location>
</feature>
<evidence type="ECO:0000256" key="4">
    <source>
        <dbReference type="ARBA" id="ARBA00022989"/>
    </source>
</evidence>
<gene>
    <name evidence="9" type="ORF">RCO7_07952</name>
</gene>
<evidence type="ECO:0000313" key="9">
    <source>
        <dbReference type="EMBL" id="CZS99661.1"/>
    </source>
</evidence>
<evidence type="ECO:0000256" key="7">
    <source>
        <dbReference type="SAM" id="SignalP"/>
    </source>
</evidence>
<name>A0A1E1KNT7_9HELO</name>
<organism evidence="9 10">
    <name type="scientific">Rhynchosporium graminicola</name>
    <dbReference type="NCBI Taxonomy" id="2792576"/>
    <lineage>
        <taxon>Eukaryota</taxon>
        <taxon>Fungi</taxon>
        <taxon>Dikarya</taxon>
        <taxon>Ascomycota</taxon>
        <taxon>Pezizomycotina</taxon>
        <taxon>Leotiomycetes</taxon>
        <taxon>Helotiales</taxon>
        <taxon>Ploettnerulaceae</taxon>
        <taxon>Rhynchosporium</taxon>
    </lineage>
</organism>
<protein>
    <recommendedName>
        <fullName evidence="8">WSC domain-containing protein</fullName>
    </recommendedName>
</protein>
<evidence type="ECO:0000259" key="8">
    <source>
        <dbReference type="PROSITE" id="PS51212"/>
    </source>
</evidence>
<feature type="signal peptide" evidence="7">
    <location>
        <begin position="1"/>
        <end position="17"/>
    </location>
</feature>
<feature type="chain" id="PRO_5009446280" description="WSC domain-containing protein" evidence="7">
    <location>
        <begin position="18"/>
        <end position="655"/>
    </location>
</feature>
<dbReference type="PANTHER" id="PTHR24269">
    <property type="entry name" value="KREMEN PROTEIN"/>
    <property type="match status" value="1"/>
</dbReference>
<feature type="domain" description="WSC" evidence="8">
    <location>
        <begin position="142"/>
        <end position="232"/>
    </location>
</feature>
<dbReference type="EMBL" id="FJUW01000017">
    <property type="protein sequence ID" value="CZS99661.1"/>
    <property type="molecule type" value="Genomic_DNA"/>
</dbReference>
<dbReference type="GO" id="GO:0005886">
    <property type="term" value="C:plasma membrane"/>
    <property type="evidence" value="ECO:0007669"/>
    <property type="project" value="TreeGrafter"/>
</dbReference>
<keyword evidence="5" id="KW-0472">Membrane</keyword>
<comment type="subcellular location">
    <subcellularLocation>
        <location evidence="1">Membrane</location>
        <topology evidence="1">Single-pass membrane protein</topology>
    </subcellularLocation>
</comment>
<dbReference type="InParanoid" id="A0A1E1KNT7"/>
<feature type="domain" description="WSC" evidence="8">
    <location>
        <begin position="363"/>
        <end position="454"/>
    </location>
</feature>
<dbReference type="STRING" id="914237.A0A1E1KNT7"/>
<keyword evidence="3 7" id="KW-0732">Signal</keyword>
<dbReference type="SMART" id="SM00321">
    <property type="entry name" value="WSC"/>
    <property type="match status" value="5"/>
</dbReference>
<evidence type="ECO:0000256" key="5">
    <source>
        <dbReference type="ARBA" id="ARBA00023136"/>
    </source>
</evidence>
<dbReference type="Proteomes" id="UP000178129">
    <property type="component" value="Unassembled WGS sequence"/>
</dbReference>
<reference evidence="10" key="1">
    <citation type="submission" date="2016-03" db="EMBL/GenBank/DDBJ databases">
        <authorList>
            <person name="Ploux O."/>
        </authorList>
    </citation>
    <scope>NUCLEOTIDE SEQUENCE [LARGE SCALE GENOMIC DNA]</scope>
    <source>
        <strain evidence="10">UK7</strain>
    </source>
</reference>
<dbReference type="PROSITE" id="PS51212">
    <property type="entry name" value="WSC"/>
    <property type="match status" value="5"/>
</dbReference>
<keyword evidence="6" id="KW-0325">Glycoprotein</keyword>
<keyword evidence="10" id="KW-1185">Reference proteome</keyword>
<feature type="domain" description="WSC" evidence="8">
    <location>
        <begin position="467"/>
        <end position="557"/>
    </location>
</feature>
<dbReference type="InterPro" id="IPR051836">
    <property type="entry name" value="Kremen_rcpt"/>
</dbReference>
<evidence type="ECO:0000313" key="10">
    <source>
        <dbReference type="Proteomes" id="UP000178129"/>
    </source>
</evidence>
<proteinExistence type="predicted"/>
<dbReference type="InterPro" id="IPR002889">
    <property type="entry name" value="WSC_carb-bd"/>
</dbReference>
<feature type="domain" description="WSC" evidence="8">
    <location>
        <begin position="566"/>
        <end position="655"/>
    </location>
</feature>
<dbReference type="PANTHER" id="PTHR24269:SF16">
    <property type="entry name" value="PROTEIN SLG1"/>
    <property type="match status" value="1"/>
</dbReference>
<dbReference type="Pfam" id="PF01822">
    <property type="entry name" value="WSC"/>
    <property type="match status" value="5"/>
</dbReference>
<keyword evidence="2" id="KW-0812">Transmembrane</keyword>
<comment type="caution">
    <text evidence="9">The sequence shown here is derived from an EMBL/GenBank/DDBJ whole genome shotgun (WGS) entry which is preliminary data.</text>
</comment>
<evidence type="ECO:0000256" key="2">
    <source>
        <dbReference type="ARBA" id="ARBA00022692"/>
    </source>
</evidence>
<sequence>MQLILTVILLQSLGVWAEFVKVYVRDVTYAATCTYYNTITVAGPNLLGTSLYTSTCTSPLVSGPYVTQACFTGVGPLGAVISSCSLPVTATACTPSTTTRVSTTAPVLNLLGITLFPGGTGTTTVTTSACSTAVFAPNPLQPAAGTVCYADSVGARSLSGPSTSSNTMTNAACRTFCTNLGYPYSGTEYSSECYCGNALPTVTSSSCNMACSVAGSTEICGGSNALSVSTNSALATTNSAGSALLASWFSKGCYSDNYPSRILSSSTASSSALTLEACVTFCNNGGFSLAGVEYGQECYCANALQSDGATYGVPVQSGCTYPCSGRSSQTCGGPNVLNLYSKTAATPPVAAGPAPVPSPSAGTYSYVACYADQNGGRTLAINKSPINSVEACVTACSNSGYRYAGVEYRNECWCDNAIRTGTAQIAASNCLLPCAGSPSQTCGGSNAIQIYMGAATGGPIVPPTSAGYNYVDSYIDSSSARVLPFQQTLSNYTVGNCVRACSNLGYAFAGLEFGQQCFCGTTRLNNPPGGQTPNIPCTGNAAQFCGGSSILQVYTGTPSPQPLTSSFGNGQCVADNTNNVRTLSVSMGTSSTMTPAACRSLCVGYTYFGVEYGSECWCDNTFATGSVMSTVCTMTCSGDNMQLCGGSYALNMYRS</sequence>